<sequence>MAIRPYKINITIHYSLFTIHSSLHPTPYTTAASLFPTPYTLHPTRRRLPPPLRTPANSQPRCCNQIALKSVSLRSISEEIKDGTFTRTDAKITRSRGDCHWGFTGNWSGDRDRLSRRRG</sequence>
<evidence type="ECO:0000313" key="2">
    <source>
        <dbReference type="Proteomes" id="UP000641954"/>
    </source>
</evidence>
<proteinExistence type="predicted"/>
<name>A0ABR8EIR0_9CYAN</name>
<organism evidence="1 2">
    <name type="scientific">Planktothricoides raciborskii FACHB-1370</name>
    <dbReference type="NCBI Taxonomy" id="2949576"/>
    <lineage>
        <taxon>Bacteria</taxon>
        <taxon>Bacillati</taxon>
        <taxon>Cyanobacteriota</taxon>
        <taxon>Cyanophyceae</taxon>
        <taxon>Oscillatoriophycideae</taxon>
        <taxon>Oscillatoriales</taxon>
        <taxon>Oscillatoriaceae</taxon>
        <taxon>Planktothricoides</taxon>
    </lineage>
</organism>
<dbReference type="RefSeq" id="WP_190879810.1">
    <property type="nucleotide sequence ID" value="NZ_JACJSK010000037.1"/>
</dbReference>
<dbReference type="EMBL" id="JACJSK010000037">
    <property type="protein sequence ID" value="MBD2546395.1"/>
    <property type="molecule type" value="Genomic_DNA"/>
</dbReference>
<gene>
    <name evidence="1" type="ORF">H6G72_21615</name>
</gene>
<keyword evidence="2" id="KW-1185">Reference proteome</keyword>
<comment type="caution">
    <text evidence="1">The sequence shown here is derived from an EMBL/GenBank/DDBJ whole genome shotgun (WGS) entry which is preliminary data.</text>
</comment>
<reference evidence="1 2" key="1">
    <citation type="journal article" date="2020" name="ISME J.">
        <title>Comparative genomics reveals insights into cyanobacterial evolution and habitat adaptation.</title>
        <authorList>
            <person name="Chen M.Y."/>
            <person name="Teng W.K."/>
            <person name="Zhao L."/>
            <person name="Hu C.X."/>
            <person name="Zhou Y.K."/>
            <person name="Han B.P."/>
            <person name="Song L.R."/>
            <person name="Shu W.S."/>
        </authorList>
    </citation>
    <scope>NUCLEOTIDE SEQUENCE [LARGE SCALE GENOMIC DNA]</scope>
    <source>
        <strain evidence="1 2">FACHB-1370</strain>
    </source>
</reference>
<accession>A0ABR8EIR0</accession>
<dbReference type="Proteomes" id="UP000641954">
    <property type="component" value="Unassembled WGS sequence"/>
</dbReference>
<protein>
    <submittedName>
        <fullName evidence="1">Uncharacterized protein</fullName>
    </submittedName>
</protein>
<evidence type="ECO:0000313" key="1">
    <source>
        <dbReference type="EMBL" id="MBD2546395.1"/>
    </source>
</evidence>